<accession>A0ABT5EDN9</accession>
<feature type="region of interest" description="Disordered" evidence="1">
    <location>
        <begin position="24"/>
        <end position="58"/>
    </location>
</feature>
<gene>
    <name evidence="3" type="ORF">POL67_01135</name>
</gene>
<evidence type="ECO:0000313" key="3">
    <source>
        <dbReference type="EMBL" id="MDC0739928.1"/>
    </source>
</evidence>
<keyword evidence="4" id="KW-1185">Reference proteome</keyword>
<dbReference type="Proteomes" id="UP001221411">
    <property type="component" value="Unassembled WGS sequence"/>
</dbReference>
<feature type="signal peptide" evidence="2">
    <location>
        <begin position="1"/>
        <end position="19"/>
    </location>
</feature>
<protein>
    <recommendedName>
        <fullName evidence="5">Lipoprotein</fullName>
    </recommendedName>
</protein>
<evidence type="ECO:0000256" key="1">
    <source>
        <dbReference type="SAM" id="MobiDB-lite"/>
    </source>
</evidence>
<dbReference type="EMBL" id="JAQNDO010000001">
    <property type="protein sequence ID" value="MDC0739928.1"/>
    <property type="molecule type" value="Genomic_DNA"/>
</dbReference>
<organism evidence="3 4">
    <name type="scientific">Polyangium mundeleinium</name>
    <dbReference type="NCBI Taxonomy" id="2995306"/>
    <lineage>
        <taxon>Bacteria</taxon>
        <taxon>Pseudomonadati</taxon>
        <taxon>Myxococcota</taxon>
        <taxon>Polyangia</taxon>
        <taxon>Polyangiales</taxon>
        <taxon>Polyangiaceae</taxon>
        <taxon>Polyangium</taxon>
    </lineage>
</organism>
<proteinExistence type="predicted"/>
<name>A0ABT5EDN9_9BACT</name>
<comment type="caution">
    <text evidence="3">The sequence shown here is derived from an EMBL/GenBank/DDBJ whole genome shotgun (WGS) entry which is preliminary data.</text>
</comment>
<dbReference type="RefSeq" id="WP_271914603.1">
    <property type="nucleotide sequence ID" value="NZ_JAQNDO010000001.1"/>
</dbReference>
<evidence type="ECO:0000313" key="4">
    <source>
        <dbReference type="Proteomes" id="UP001221411"/>
    </source>
</evidence>
<keyword evidence="2" id="KW-0732">Signal</keyword>
<dbReference type="PROSITE" id="PS51257">
    <property type="entry name" value="PROKAR_LIPOPROTEIN"/>
    <property type="match status" value="1"/>
</dbReference>
<evidence type="ECO:0008006" key="5">
    <source>
        <dbReference type="Google" id="ProtNLM"/>
    </source>
</evidence>
<evidence type="ECO:0000256" key="2">
    <source>
        <dbReference type="SAM" id="SignalP"/>
    </source>
</evidence>
<feature type="chain" id="PRO_5045957858" description="Lipoprotein" evidence="2">
    <location>
        <begin position="20"/>
        <end position="238"/>
    </location>
</feature>
<reference evidence="3 4" key="1">
    <citation type="submission" date="2022-11" db="EMBL/GenBank/DDBJ databases">
        <title>Minimal conservation of predation-associated metabolite biosynthetic gene clusters underscores biosynthetic potential of Myxococcota including descriptions for ten novel species: Archangium lansinium sp. nov., Myxococcus landrumus sp. nov., Nannocystis bai.</title>
        <authorList>
            <person name="Ahearne A."/>
            <person name="Stevens C."/>
            <person name="Dowd S."/>
        </authorList>
    </citation>
    <scope>NUCLEOTIDE SEQUENCE [LARGE SCALE GENOMIC DNA]</scope>
    <source>
        <strain evidence="3 4">RJM3</strain>
    </source>
</reference>
<sequence>MSASRLTYLCALAALAAAACTKEAPSAGTTEPWETPEVAANGDTEKVPADLGGGELPGPARGVRRLRIDTLQAAMTKVAGNDVYGAPIFWRVNNRDGFSDLAFGKALGRPDYQTSTEESTVSNALYLKFVGDAARDICMQMAKNDMKRSGASRALFPKAPVDGTATDAEVTENLQYVVLRFLGLRVTADDAMVTNLRAVYDAGVSSVASPNGSEITAAAEGWRGVCVTLFESPLFHND</sequence>